<protein>
    <submittedName>
        <fullName evidence="1">DUF560 domain-containing protein</fullName>
    </submittedName>
</protein>
<evidence type="ECO:0000313" key="1">
    <source>
        <dbReference type="EMBL" id="THV23095.1"/>
    </source>
</evidence>
<keyword evidence="2" id="KW-1185">Reference proteome</keyword>
<name>A0A4S8P1H9_9HYPH</name>
<dbReference type="SUPFAM" id="SSF48452">
    <property type="entry name" value="TPR-like"/>
    <property type="match status" value="1"/>
</dbReference>
<dbReference type="AlphaFoldDB" id="A0A4S8P1H9"/>
<organism evidence="1 2">
    <name type="scientific">Peteryoungia ipomoeae</name>
    <dbReference type="NCBI Taxonomy" id="1210932"/>
    <lineage>
        <taxon>Bacteria</taxon>
        <taxon>Pseudomonadati</taxon>
        <taxon>Pseudomonadota</taxon>
        <taxon>Alphaproteobacteria</taxon>
        <taxon>Hyphomicrobiales</taxon>
        <taxon>Rhizobiaceae</taxon>
        <taxon>Peteryoungia</taxon>
    </lineage>
</organism>
<gene>
    <name evidence="1" type="ORF">FAA97_10810</name>
</gene>
<proteinExistence type="predicted"/>
<reference evidence="1 2" key="1">
    <citation type="submission" date="2019-04" db="EMBL/GenBank/DDBJ databases">
        <title>Genome sequence of strain shin9-1.</title>
        <authorList>
            <person name="Gao J."/>
            <person name="Sun J."/>
        </authorList>
    </citation>
    <scope>NUCLEOTIDE SEQUENCE [LARGE SCALE GENOMIC DNA]</scope>
    <source>
        <strain evidence="2">shin9-1</strain>
    </source>
</reference>
<accession>A0A4S8P1H9</accession>
<dbReference type="EMBL" id="STGV01000003">
    <property type="protein sequence ID" value="THV23095.1"/>
    <property type="molecule type" value="Genomic_DNA"/>
</dbReference>
<dbReference type="OrthoDB" id="7812878at2"/>
<comment type="caution">
    <text evidence="1">The sequence shown here is derived from an EMBL/GenBank/DDBJ whole genome shotgun (WGS) entry which is preliminary data.</text>
</comment>
<dbReference type="Pfam" id="PF14559">
    <property type="entry name" value="TPR_19"/>
    <property type="match status" value="1"/>
</dbReference>
<sequence length="462" mass="50410">MAPHLSAVTRLTLTALVNLFATVTCITTPTWAQSSENVAPRTDGVSKDQIQEERDRLFQVMLDRPNDLDVAFAYAALSSQAGDLEGAIATLERMLIYAPGLPRLQLELGVLYYRLGAYETARQYFEATRTAERVPAEVNARVSQYLAAIDRQGKVSDFSGTFGTGVRYQSNANAGPTNSIVILNGLPYVLDGQTTAGEDVNAFANGAVRYRRDLDEQGVALEAGASGYAAGYDKRDSLNTAAAEFFIGPTFDLARFGLDDRSLSVFLVSSGVLLEGDRYLGSVGASTTFNWQMSAVDNLSALLAYRYEDYANTKSRQTAERQSGNRFDAQLSYSRYLSEKFSLNAKLLASRKDARDGYLSSTEVGGVLGGAWRYTAPFGDGPAWILALDAGLAQRDYDDPDAMINAAQAQQDTELTINLRHILPFTETLALVGEAGYRKVWSNYDLKAFDNINLSLAVQSTF</sequence>
<evidence type="ECO:0000313" key="2">
    <source>
        <dbReference type="Proteomes" id="UP000308828"/>
    </source>
</evidence>
<dbReference type="Proteomes" id="UP000308828">
    <property type="component" value="Unassembled WGS sequence"/>
</dbReference>
<dbReference type="InterPro" id="IPR011990">
    <property type="entry name" value="TPR-like_helical_dom_sf"/>
</dbReference>
<dbReference type="Gene3D" id="1.25.40.10">
    <property type="entry name" value="Tetratricopeptide repeat domain"/>
    <property type="match status" value="1"/>
</dbReference>
<dbReference type="RefSeq" id="WP_136598538.1">
    <property type="nucleotide sequence ID" value="NZ_STGV01000003.1"/>
</dbReference>